<keyword evidence="3" id="KW-1185">Reference proteome</keyword>
<reference evidence="2" key="1">
    <citation type="submission" date="2022-03" db="EMBL/GenBank/DDBJ databases">
        <title>Description of Abyssus ytuae gen. nov., sp. nov., a novel member of the family Flavobacteriaceae isolated from the sediment of Mariana Trench.</title>
        <authorList>
            <person name="Zhang J."/>
            <person name="Xu X."/>
        </authorList>
    </citation>
    <scope>NUCLEOTIDE SEQUENCE</scope>
    <source>
        <strain evidence="2">MT3330</strain>
    </source>
</reference>
<evidence type="ECO:0000313" key="3">
    <source>
        <dbReference type="Proteomes" id="UP000831290"/>
    </source>
</evidence>
<sequence length="382" mass="44249">MKKNKKKGKSKFQKIVSWIHLWPSLISGIIVLFVCLTGTIIVYSDEIMDISAGEALYVEPQEKRITQSVIFEQIKNINPNYHISEIVFYKDPARSLRLRVFDLKERDLFMIYMNPYTGTILKEDHTLYFFYITAHLHAQLLAGPVGSWIVIISTIIFLIGCITGLILWWPKKWTKTTRQASFTVKWKAKFKRLNYDLHNVLGFYSLPFCIILSLTGLLIFFHPLMDFTVKVSGGDEVGLQEVMPKADSTRISKNMVDLAYKTIHEEYPDKKAVNIWVYRLDKMGAYLFNSGTPGLKSIENVDFTAYNRYTGEKIELAPKHIIHEKTENIVWQLHMGQWWGQIGKLITFITGIIATSLAVTGFLIWWGRRNKKKNQKKIIVTQ</sequence>
<proteinExistence type="predicted"/>
<dbReference type="Pfam" id="PF03929">
    <property type="entry name" value="PepSY_TM"/>
    <property type="match status" value="1"/>
</dbReference>
<dbReference type="KEGG" id="fbm:MQE35_14055"/>
<dbReference type="Proteomes" id="UP000831290">
    <property type="component" value="Chromosome"/>
</dbReference>
<name>A0A9E7CYP4_9FLAO</name>
<feature type="transmembrane region" description="Helical" evidence="1">
    <location>
        <begin position="345"/>
        <end position="367"/>
    </location>
</feature>
<gene>
    <name evidence="2" type="ORF">MQE35_14055</name>
</gene>
<dbReference type="PANTHER" id="PTHR34219:SF3">
    <property type="entry name" value="BLL7967 PROTEIN"/>
    <property type="match status" value="1"/>
</dbReference>
<dbReference type="EMBL" id="CP094358">
    <property type="protein sequence ID" value="UOB16855.1"/>
    <property type="molecule type" value="Genomic_DNA"/>
</dbReference>
<feature type="transmembrane region" description="Helical" evidence="1">
    <location>
        <begin position="145"/>
        <end position="169"/>
    </location>
</feature>
<dbReference type="InterPro" id="IPR005625">
    <property type="entry name" value="PepSY-ass_TM"/>
</dbReference>
<evidence type="ECO:0000313" key="2">
    <source>
        <dbReference type="EMBL" id="UOB16855.1"/>
    </source>
</evidence>
<feature type="transmembrane region" description="Helical" evidence="1">
    <location>
        <begin position="21"/>
        <end position="43"/>
    </location>
</feature>
<dbReference type="PANTHER" id="PTHR34219">
    <property type="entry name" value="IRON-REGULATED INNER MEMBRANE PROTEIN-RELATED"/>
    <property type="match status" value="1"/>
</dbReference>
<dbReference type="AlphaFoldDB" id="A0A9E7CYP4"/>
<keyword evidence="1" id="KW-1133">Transmembrane helix</keyword>
<feature type="transmembrane region" description="Helical" evidence="1">
    <location>
        <begin position="201"/>
        <end position="221"/>
    </location>
</feature>
<organism evidence="2 3">
    <name type="scientific">Abyssalbus ytuae</name>
    <dbReference type="NCBI Taxonomy" id="2926907"/>
    <lineage>
        <taxon>Bacteria</taxon>
        <taxon>Pseudomonadati</taxon>
        <taxon>Bacteroidota</taxon>
        <taxon>Flavobacteriia</taxon>
        <taxon>Flavobacteriales</taxon>
        <taxon>Flavobacteriaceae</taxon>
        <taxon>Abyssalbus</taxon>
    </lineage>
</organism>
<dbReference type="RefSeq" id="WP_255842102.1">
    <property type="nucleotide sequence ID" value="NZ_CP094358.1"/>
</dbReference>
<evidence type="ECO:0000256" key="1">
    <source>
        <dbReference type="SAM" id="Phobius"/>
    </source>
</evidence>
<protein>
    <submittedName>
        <fullName evidence="2">PepSY domain-containing protein</fullName>
    </submittedName>
</protein>
<keyword evidence="1" id="KW-0472">Membrane</keyword>
<accession>A0A9E7CYP4</accession>
<keyword evidence="1" id="KW-0812">Transmembrane</keyword>